<gene>
    <name evidence="1" type="ORF">PVAND_017111</name>
</gene>
<accession>A0A9J6BI62</accession>
<dbReference type="EMBL" id="JADBJN010000004">
    <property type="protein sequence ID" value="KAG5669219.1"/>
    <property type="molecule type" value="Genomic_DNA"/>
</dbReference>
<organism evidence="1 2">
    <name type="scientific">Polypedilum vanderplanki</name>
    <name type="common">Sleeping chironomid midge</name>
    <dbReference type="NCBI Taxonomy" id="319348"/>
    <lineage>
        <taxon>Eukaryota</taxon>
        <taxon>Metazoa</taxon>
        <taxon>Ecdysozoa</taxon>
        <taxon>Arthropoda</taxon>
        <taxon>Hexapoda</taxon>
        <taxon>Insecta</taxon>
        <taxon>Pterygota</taxon>
        <taxon>Neoptera</taxon>
        <taxon>Endopterygota</taxon>
        <taxon>Diptera</taxon>
        <taxon>Nematocera</taxon>
        <taxon>Chironomoidea</taxon>
        <taxon>Chironomidae</taxon>
        <taxon>Chironominae</taxon>
        <taxon>Polypedilum</taxon>
        <taxon>Polypedilum</taxon>
    </lineage>
</organism>
<dbReference type="OrthoDB" id="10253869at2759"/>
<name>A0A9J6BI62_POLVA</name>
<protein>
    <submittedName>
        <fullName evidence="1">Uncharacterized protein</fullName>
    </submittedName>
</protein>
<evidence type="ECO:0000313" key="1">
    <source>
        <dbReference type="EMBL" id="KAG5669219.1"/>
    </source>
</evidence>
<proteinExistence type="predicted"/>
<dbReference type="Proteomes" id="UP001107558">
    <property type="component" value="Chromosome 4"/>
</dbReference>
<dbReference type="AlphaFoldDB" id="A0A9J6BI62"/>
<evidence type="ECO:0000313" key="2">
    <source>
        <dbReference type="Proteomes" id="UP001107558"/>
    </source>
</evidence>
<sequence length="98" mass="11603">MLWIIFNKVKFVSNAKLNLLDILMILRRQKKLLMVNGLKQATLDFIDEGFFYFIDRKKELLKYHNFQVTPSELEAIINEIVGVMSSCVVGSFKRKFWK</sequence>
<keyword evidence="2" id="KW-1185">Reference proteome</keyword>
<dbReference type="SUPFAM" id="SSF56801">
    <property type="entry name" value="Acetyl-CoA synthetase-like"/>
    <property type="match status" value="1"/>
</dbReference>
<comment type="caution">
    <text evidence="1">The sequence shown here is derived from an EMBL/GenBank/DDBJ whole genome shotgun (WGS) entry which is preliminary data.</text>
</comment>
<reference evidence="1" key="1">
    <citation type="submission" date="2021-03" db="EMBL/GenBank/DDBJ databases">
        <title>Chromosome level genome of the anhydrobiotic midge Polypedilum vanderplanki.</title>
        <authorList>
            <person name="Yoshida Y."/>
            <person name="Kikawada T."/>
            <person name="Gusev O."/>
        </authorList>
    </citation>
    <scope>NUCLEOTIDE SEQUENCE</scope>
    <source>
        <strain evidence="1">NIAS01</strain>
        <tissue evidence="1">Whole body or cell culture</tissue>
    </source>
</reference>